<sequence>MTRFVRSTLLRRLVPAVVVAAAVAAPMAMRADMIPHLRLKASFPAKDTTLTTAPQDVKLWLSEPADMATSKIAVKNAAGADVATAKLTRGVRSDDPLVAKFTTAPGDGKYTVTWKAMSEDGHVVDGTYSFTVKLAK</sequence>
<feature type="domain" description="CopC" evidence="5">
    <location>
        <begin position="36"/>
        <end position="132"/>
    </location>
</feature>
<evidence type="ECO:0000256" key="3">
    <source>
        <dbReference type="ARBA" id="ARBA00022729"/>
    </source>
</evidence>
<dbReference type="Pfam" id="PF04234">
    <property type="entry name" value="CopC"/>
    <property type="match status" value="1"/>
</dbReference>
<name>A0A3D4VAI2_9BACT</name>
<dbReference type="GO" id="GO:0046688">
    <property type="term" value="P:response to copper ion"/>
    <property type="evidence" value="ECO:0007669"/>
    <property type="project" value="InterPro"/>
</dbReference>
<evidence type="ECO:0000313" key="7">
    <source>
        <dbReference type="Proteomes" id="UP000264071"/>
    </source>
</evidence>
<dbReference type="InterPro" id="IPR032694">
    <property type="entry name" value="CopC/D"/>
</dbReference>
<dbReference type="PANTHER" id="PTHR34820">
    <property type="entry name" value="INNER MEMBRANE PROTEIN YEBZ"/>
    <property type="match status" value="1"/>
</dbReference>
<comment type="subcellular location">
    <subcellularLocation>
        <location evidence="1">Cell envelope</location>
    </subcellularLocation>
</comment>
<dbReference type="InterPro" id="IPR007348">
    <property type="entry name" value="CopC_dom"/>
</dbReference>
<dbReference type="Proteomes" id="UP000264071">
    <property type="component" value="Unassembled WGS sequence"/>
</dbReference>
<keyword evidence="4" id="KW-0186">Copper</keyword>
<dbReference type="GO" id="GO:0005886">
    <property type="term" value="C:plasma membrane"/>
    <property type="evidence" value="ECO:0007669"/>
    <property type="project" value="TreeGrafter"/>
</dbReference>
<dbReference type="GO" id="GO:0030313">
    <property type="term" value="C:cell envelope"/>
    <property type="evidence" value="ECO:0007669"/>
    <property type="project" value="UniProtKB-SubCell"/>
</dbReference>
<dbReference type="InterPro" id="IPR014756">
    <property type="entry name" value="Ig_E-set"/>
</dbReference>
<reference evidence="6 7" key="1">
    <citation type="journal article" date="2018" name="Nat. Biotechnol.">
        <title>A standardized bacterial taxonomy based on genome phylogeny substantially revises the tree of life.</title>
        <authorList>
            <person name="Parks D.H."/>
            <person name="Chuvochina M."/>
            <person name="Waite D.W."/>
            <person name="Rinke C."/>
            <person name="Skarshewski A."/>
            <person name="Chaumeil P.A."/>
            <person name="Hugenholtz P."/>
        </authorList>
    </citation>
    <scope>NUCLEOTIDE SEQUENCE [LARGE SCALE GENOMIC DNA]</scope>
    <source>
        <strain evidence="6">UBA8844</strain>
    </source>
</reference>
<dbReference type="Gene3D" id="2.60.40.1220">
    <property type="match status" value="1"/>
</dbReference>
<dbReference type="AlphaFoldDB" id="A0A3D4VAI2"/>
<evidence type="ECO:0000313" key="6">
    <source>
        <dbReference type="EMBL" id="HCT58123.1"/>
    </source>
</evidence>
<keyword evidence="3" id="KW-0732">Signal</keyword>
<proteinExistence type="predicted"/>
<evidence type="ECO:0000256" key="1">
    <source>
        <dbReference type="ARBA" id="ARBA00004196"/>
    </source>
</evidence>
<keyword evidence="2" id="KW-0479">Metal-binding</keyword>
<gene>
    <name evidence="6" type="ORF">DGD08_13040</name>
</gene>
<comment type="caution">
    <text evidence="6">The sequence shown here is derived from an EMBL/GenBank/DDBJ whole genome shotgun (WGS) entry which is preliminary data.</text>
</comment>
<dbReference type="EMBL" id="DPIY01000010">
    <property type="protein sequence ID" value="HCT58123.1"/>
    <property type="molecule type" value="Genomic_DNA"/>
</dbReference>
<evidence type="ECO:0000259" key="5">
    <source>
        <dbReference type="Pfam" id="PF04234"/>
    </source>
</evidence>
<evidence type="ECO:0000256" key="2">
    <source>
        <dbReference type="ARBA" id="ARBA00022723"/>
    </source>
</evidence>
<organism evidence="6 7">
    <name type="scientific">Gemmatimonas aurantiaca</name>
    <dbReference type="NCBI Taxonomy" id="173480"/>
    <lineage>
        <taxon>Bacteria</taxon>
        <taxon>Pseudomonadati</taxon>
        <taxon>Gemmatimonadota</taxon>
        <taxon>Gemmatimonadia</taxon>
        <taxon>Gemmatimonadales</taxon>
        <taxon>Gemmatimonadaceae</taxon>
        <taxon>Gemmatimonas</taxon>
    </lineage>
</organism>
<dbReference type="PANTHER" id="PTHR34820:SF4">
    <property type="entry name" value="INNER MEMBRANE PROTEIN YEBZ"/>
    <property type="match status" value="1"/>
</dbReference>
<dbReference type="GO" id="GO:0006825">
    <property type="term" value="P:copper ion transport"/>
    <property type="evidence" value="ECO:0007669"/>
    <property type="project" value="InterPro"/>
</dbReference>
<dbReference type="SUPFAM" id="SSF81296">
    <property type="entry name" value="E set domains"/>
    <property type="match status" value="1"/>
</dbReference>
<protein>
    <submittedName>
        <fullName evidence="6">Copper resistance protein CopC</fullName>
    </submittedName>
</protein>
<evidence type="ECO:0000256" key="4">
    <source>
        <dbReference type="ARBA" id="ARBA00023008"/>
    </source>
</evidence>
<accession>A0A3D4VAI2</accession>
<dbReference type="GO" id="GO:0005507">
    <property type="term" value="F:copper ion binding"/>
    <property type="evidence" value="ECO:0007669"/>
    <property type="project" value="InterPro"/>
</dbReference>
<dbReference type="InterPro" id="IPR014755">
    <property type="entry name" value="Cu-Rt/internalin_Ig-like"/>
</dbReference>
<dbReference type="GO" id="GO:0042597">
    <property type="term" value="C:periplasmic space"/>
    <property type="evidence" value="ECO:0007669"/>
    <property type="project" value="InterPro"/>
</dbReference>